<comment type="caution">
    <text evidence="1">The sequence shown here is derived from an EMBL/GenBank/DDBJ whole genome shotgun (WGS) entry which is preliminary data.</text>
</comment>
<accession>A0A4R1CGN1</accession>
<organism evidence="1 2">
    <name type="scientific">Nocardioides jejuensis</name>
    <dbReference type="NCBI Taxonomy" id="2502782"/>
    <lineage>
        <taxon>Bacteria</taxon>
        <taxon>Bacillati</taxon>
        <taxon>Actinomycetota</taxon>
        <taxon>Actinomycetes</taxon>
        <taxon>Propionibacteriales</taxon>
        <taxon>Nocardioidaceae</taxon>
        <taxon>Nocardioides</taxon>
    </lineage>
</organism>
<evidence type="ECO:0000313" key="1">
    <source>
        <dbReference type="EMBL" id="TCJ30504.1"/>
    </source>
</evidence>
<dbReference type="EMBL" id="SJZJ01000003">
    <property type="protein sequence ID" value="TCJ30504.1"/>
    <property type="molecule type" value="Genomic_DNA"/>
</dbReference>
<dbReference type="OrthoDB" id="1425703at2"/>
<dbReference type="Pfam" id="PF12787">
    <property type="entry name" value="EcsC"/>
    <property type="match status" value="1"/>
</dbReference>
<evidence type="ECO:0000313" key="2">
    <source>
        <dbReference type="Proteomes" id="UP000295453"/>
    </source>
</evidence>
<dbReference type="RefSeq" id="WP_131581629.1">
    <property type="nucleotide sequence ID" value="NZ_SJZJ01000003.1"/>
</dbReference>
<gene>
    <name evidence="1" type="ORF">EPD65_02720</name>
</gene>
<protein>
    <recommendedName>
        <fullName evidence="3">EcsC family protein</fullName>
    </recommendedName>
</protein>
<evidence type="ECO:0008006" key="3">
    <source>
        <dbReference type="Google" id="ProtNLM"/>
    </source>
</evidence>
<reference evidence="1 2" key="1">
    <citation type="submission" date="2019-03" db="EMBL/GenBank/DDBJ databases">
        <authorList>
            <person name="Kim M.K.M."/>
        </authorList>
    </citation>
    <scope>NUCLEOTIDE SEQUENCE [LARGE SCALE GENOMIC DNA]</scope>
    <source>
        <strain evidence="1 2">18JY15-6</strain>
    </source>
</reference>
<dbReference type="PANTHER" id="PTHR41260:SF1">
    <property type="entry name" value="PROTEIN ECSC"/>
    <property type="match status" value="1"/>
</dbReference>
<sequence>MGLGSTAGRTVGRKLAPRATHNFVREAMEKAIAGVGPLRPVSRTAAKKLADAHGDVEKAAHAVIRSHVAYASAQGFVTNIGGLMTAIAAIPANLAGLTLVQVRMVAAIAHVHGHDLDDPKVRAAVVATLLGEESVKKAVKKGKLPARPLALATGTDLEPALEHALSIEISSELLARMAGKRIATTAGKRIPVLGGVVGMTADGFATWQLGRFAAREFAGANVKTARQR</sequence>
<dbReference type="PANTHER" id="PTHR41260">
    <property type="entry name" value="PROTEIN ECSC"/>
    <property type="match status" value="1"/>
</dbReference>
<proteinExistence type="predicted"/>
<dbReference type="AlphaFoldDB" id="A0A4R1CGN1"/>
<keyword evidence="2" id="KW-1185">Reference proteome</keyword>
<dbReference type="Proteomes" id="UP000295453">
    <property type="component" value="Unassembled WGS sequence"/>
</dbReference>
<dbReference type="InterPro" id="IPR024787">
    <property type="entry name" value="EcsC"/>
</dbReference>
<name>A0A4R1CGN1_9ACTN</name>